<dbReference type="Proteomes" id="UP000630353">
    <property type="component" value="Unassembled WGS sequence"/>
</dbReference>
<evidence type="ECO:0000313" key="3">
    <source>
        <dbReference type="Proteomes" id="UP000630353"/>
    </source>
</evidence>
<keyword evidence="1" id="KW-1133">Transmembrane helix</keyword>
<proteinExistence type="predicted"/>
<organism evidence="2 3">
    <name type="scientific">Thalassobaculum fulvum</name>
    <dbReference type="NCBI Taxonomy" id="1633335"/>
    <lineage>
        <taxon>Bacteria</taxon>
        <taxon>Pseudomonadati</taxon>
        <taxon>Pseudomonadota</taxon>
        <taxon>Alphaproteobacteria</taxon>
        <taxon>Rhodospirillales</taxon>
        <taxon>Thalassobaculaceae</taxon>
        <taxon>Thalassobaculum</taxon>
    </lineage>
</organism>
<accession>A0A919CP92</accession>
<keyword evidence="3" id="KW-1185">Reference proteome</keyword>
<dbReference type="Pfam" id="PF07330">
    <property type="entry name" value="DUF1467"/>
    <property type="match status" value="1"/>
</dbReference>
<feature type="transmembrane region" description="Helical" evidence="1">
    <location>
        <begin position="6"/>
        <end position="26"/>
    </location>
</feature>
<gene>
    <name evidence="2" type="ORF">GCM10017083_18340</name>
</gene>
<name>A0A919CP92_9PROT</name>
<protein>
    <recommendedName>
        <fullName evidence="4">DUF1467 family protein</fullName>
    </recommendedName>
</protein>
<sequence>MDIASAVVVYILLWWLVFFMALPIGVQVPDEDEIGKGHATSAPRRPYLGRKALAAAVIAALLWGGVYYVVEGDFYSFREAVRSW</sequence>
<evidence type="ECO:0000313" key="2">
    <source>
        <dbReference type="EMBL" id="GHD47670.1"/>
    </source>
</evidence>
<feature type="transmembrane region" description="Helical" evidence="1">
    <location>
        <begin position="52"/>
        <end position="70"/>
    </location>
</feature>
<reference evidence="2" key="2">
    <citation type="submission" date="2020-09" db="EMBL/GenBank/DDBJ databases">
        <authorList>
            <person name="Sun Q."/>
            <person name="Kim S."/>
        </authorList>
    </citation>
    <scope>NUCLEOTIDE SEQUENCE</scope>
    <source>
        <strain evidence="2">KCTC 42651</strain>
    </source>
</reference>
<evidence type="ECO:0008006" key="4">
    <source>
        <dbReference type="Google" id="ProtNLM"/>
    </source>
</evidence>
<dbReference type="EMBL" id="BMZS01000003">
    <property type="protein sequence ID" value="GHD47670.1"/>
    <property type="molecule type" value="Genomic_DNA"/>
</dbReference>
<comment type="caution">
    <text evidence="2">The sequence shown here is derived from an EMBL/GenBank/DDBJ whole genome shotgun (WGS) entry which is preliminary data.</text>
</comment>
<keyword evidence="1" id="KW-0812">Transmembrane</keyword>
<dbReference type="RefSeq" id="WP_189988623.1">
    <property type="nucleotide sequence ID" value="NZ_BMZS01000003.1"/>
</dbReference>
<reference evidence="2" key="1">
    <citation type="journal article" date="2014" name="Int. J. Syst. Evol. Microbiol.">
        <title>Complete genome sequence of Corynebacterium casei LMG S-19264T (=DSM 44701T), isolated from a smear-ripened cheese.</title>
        <authorList>
            <consortium name="US DOE Joint Genome Institute (JGI-PGF)"/>
            <person name="Walter F."/>
            <person name="Albersmeier A."/>
            <person name="Kalinowski J."/>
            <person name="Ruckert C."/>
        </authorList>
    </citation>
    <scope>NUCLEOTIDE SEQUENCE</scope>
    <source>
        <strain evidence="2">KCTC 42651</strain>
    </source>
</reference>
<evidence type="ECO:0000256" key="1">
    <source>
        <dbReference type="SAM" id="Phobius"/>
    </source>
</evidence>
<keyword evidence="1" id="KW-0472">Membrane</keyword>
<dbReference type="InterPro" id="IPR009935">
    <property type="entry name" value="DUF1467"/>
</dbReference>
<dbReference type="AlphaFoldDB" id="A0A919CP92"/>